<keyword evidence="2" id="KW-1185">Reference proteome</keyword>
<gene>
    <name evidence="1" type="ORF">C5167_034809</name>
</gene>
<evidence type="ECO:0000313" key="2">
    <source>
        <dbReference type="Proteomes" id="UP000316621"/>
    </source>
</evidence>
<dbReference type="Gramene" id="RZC71653">
    <property type="protein sequence ID" value="RZC71653"/>
    <property type="gene ID" value="C5167_034809"/>
</dbReference>
<sequence length="112" mass="12259">MAVPTDDTPDNRCCSSRFKDLENARKLWPDFCSNRRGLYRRGQLLNYGEKRNLVDCSAGGFTAVQSRSIPAALSAGAAVAVTSTLLDAGGQITRTDNGKEYSIHSQNNQYNL</sequence>
<protein>
    <submittedName>
        <fullName evidence="1">Uncharacterized protein</fullName>
    </submittedName>
</protein>
<dbReference type="STRING" id="3469.A0A4Y7KE47"/>
<dbReference type="Proteomes" id="UP000316621">
    <property type="component" value="Chromosome 7"/>
</dbReference>
<evidence type="ECO:0000313" key="1">
    <source>
        <dbReference type="EMBL" id="RZC71653.1"/>
    </source>
</evidence>
<accession>A0A4Y7KE47</accession>
<dbReference type="AlphaFoldDB" id="A0A4Y7KE47"/>
<dbReference type="EMBL" id="CM010721">
    <property type="protein sequence ID" value="RZC71653.1"/>
    <property type="molecule type" value="Genomic_DNA"/>
</dbReference>
<proteinExistence type="predicted"/>
<organism evidence="1 2">
    <name type="scientific">Papaver somniferum</name>
    <name type="common">Opium poppy</name>
    <dbReference type="NCBI Taxonomy" id="3469"/>
    <lineage>
        <taxon>Eukaryota</taxon>
        <taxon>Viridiplantae</taxon>
        <taxon>Streptophyta</taxon>
        <taxon>Embryophyta</taxon>
        <taxon>Tracheophyta</taxon>
        <taxon>Spermatophyta</taxon>
        <taxon>Magnoliopsida</taxon>
        <taxon>Ranunculales</taxon>
        <taxon>Papaveraceae</taxon>
        <taxon>Papaveroideae</taxon>
        <taxon>Papaver</taxon>
    </lineage>
</organism>
<reference evidence="1 2" key="1">
    <citation type="journal article" date="2018" name="Science">
        <title>The opium poppy genome and morphinan production.</title>
        <authorList>
            <person name="Guo L."/>
            <person name="Winzer T."/>
            <person name="Yang X."/>
            <person name="Li Y."/>
            <person name="Ning Z."/>
            <person name="He Z."/>
            <person name="Teodor R."/>
            <person name="Lu Y."/>
            <person name="Bowser T.A."/>
            <person name="Graham I.A."/>
            <person name="Ye K."/>
        </authorList>
    </citation>
    <scope>NUCLEOTIDE SEQUENCE [LARGE SCALE GENOMIC DNA]</scope>
    <source>
        <strain evidence="2">cv. HN1</strain>
        <tissue evidence="1">Leaves</tissue>
    </source>
</reference>
<name>A0A4Y7KE47_PAPSO</name>